<dbReference type="InterPro" id="IPR013321">
    <property type="entry name" value="Arc_rbn_hlx_hlx"/>
</dbReference>
<organism evidence="1 2">
    <name type="scientific">Clostridium sartagoforme AAU1</name>
    <dbReference type="NCBI Taxonomy" id="1202534"/>
    <lineage>
        <taxon>Bacteria</taxon>
        <taxon>Bacillati</taxon>
        <taxon>Bacillota</taxon>
        <taxon>Clostridia</taxon>
        <taxon>Eubacteriales</taxon>
        <taxon>Clostridiaceae</taxon>
        <taxon>Clostridium</taxon>
    </lineage>
</organism>
<accession>R9C7C8</accession>
<dbReference type="GO" id="GO:0006355">
    <property type="term" value="P:regulation of DNA-templated transcription"/>
    <property type="evidence" value="ECO:0007669"/>
    <property type="project" value="InterPro"/>
</dbReference>
<dbReference type="Gene3D" id="1.10.1220.10">
    <property type="entry name" value="Met repressor-like"/>
    <property type="match status" value="1"/>
</dbReference>
<sequence length="43" mass="5073">MEFIELMKAGYKEMSKINLELSQLPFECEIADINEYENWLCGV</sequence>
<dbReference type="AlphaFoldDB" id="R9C7C8"/>
<dbReference type="EMBL" id="ASRV01000128">
    <property type="protein sequence ID" value="EOR25222.1"/>
    <property type="molecule type" value="Genomic_DNA"/>
</dbReference>
<keyword evidence="2" id="KW-1185">Reference proteome</keyword>
<reference evidence="1 2" key="1">
    <citation type="submission" date="2013-03" db="EMBL/GenBank/DDBJ databases">
        <title>Whole genome shotgun sequencing of Clostridium sartagoforme AAU1.</title>
        <authorList>
            <person name="Joshi C.G."/>
            <person name="Duggirala S.M."/>
            <person name="Nathani N.M."/>
            <person name="Bhatt V.D."/>
            <person name="Patel A.K."/>
            <person name="Pandya P.R."/>
            <person name="KaPatel J.A."/>
        </authorList>
    </citation>
    <scope>NUCLEOTIDE SEQUENCE [LARGE SCALE GENOMIC DNA]</scope>
    <source>
        <strain evidence="1 2">AAU1</strain>
    </source>
</reference>
<evidence type="ECO:0000313" key="2">
    <source>
        <dbReference type="Proteomes" id="UP000013988"/>
    </source>
</evidence>
<evidence type="ECO:0000313" key="1">
    <source>
        <dbReference type="EMBL" id="EOR25222.1"/>
    </source>
</evidence>
<dbReference type="PATRIC" id="fig|1202534.3.peg.2140"/>
<proteinExistence type="predicted"/>
<comment type="caution">
    <text evidence="1">The sequence shown here is derived from an EMBL/GenBank/DDBJ whole genome shotgun (WGS) entry which is preliminary data.</text>
</comment>
<gene>
    <name evidence="1" type="ORF">A500_10805</name>
</gene>
<dbReference type="Proteomes" id="UP000013988">
    <property type="component" value="Unassembled WGS sequence"/>
</dbReference>
<protein>
    <submittedName>
        <fullName evidence="1">Uncharacterized protein</fullName>
    </submittedName>
</protein>
<name>R9C7C8_9CLOT</name>